<dbReference type="Proteomes" id="UP001194468">
    <property type="component" value="Unassembled WGS sequence"/>
</dbReference>
<evidence type="ECO:0000313" key="2">
    <source>
        <dbReference type="Proteomes" id="UP001194468"/>
    </source>
</evidence>
<evidence type="ECO:0000313" key="1">
    <source>
        <dbReference type="EMBL" id="KAF8438391.1"/>
    </source>
</evidence>
<accession>A0AAD4BSA3</accession>
<organism evidence="1 2">
    <name type="scientific">Boletus edulis BED1</name>
    <dbReference type="NCBI Taxonomy" id="1328754"/>
    <lineage>
        <taxon>Eukaryota</taxon>
        <taxon>Fungi</taxon>
        <taxon>Dikarya</taxon>
        <taxon>Basidiomycota</taxon>
        <taxon>Agaricomycotina</taxon>
        <taxon>Agaricomycetes</taxon>
        <taxon>Agaricomycetidae</taxon>
        <taxon>Boletales</taxon>
        <taxon>Boletineae</taxon>
        <taxon>Boletaceae</taxon>
        <taxon>Boletoideae</taxon>
        <taxon>Boletus</taxon>
    </lineage>
</organism>
<dbReference type="EMBL" id="WHUW01000016">
    <property type="protein sequence ID" value="KAF8438391.1"/>
    <property type="molecule type" value="Genomic_DNA"/>
</dbReference>
<comment type="caution">
    <text evidence="1">The sequence shown here is derived from an EMBL/GenBank/DDBJ whole genome shotgun (WGS) entry which is preliminary data.</text>
</comment>
<name>A0AAD4BSA3_BOLED</name>
<gene>
    <name evidence="1" type="ORF">L210DRAFT_943020</name>
</gene>
<sequence>MPFLIRERRGLAQHMGLRLALDSAPQPFYALRRVHPRWIERSGSTSPGMAFRRLRLRASYTAQRSNVHCQTHAHWVGSGHGITPRKCKNPLITRR</sequence>
<protein>
    <submittedName>
        <fullName evidence="1">Uncharacterized protein</fullName>
    </submittedName>
</protein>
<proteinExistence type="predicted"/>
<reference evidence="1" key="1">
    <citation type="submission" date="2019-10" db="EMBL/GenBank/DDBJ databases">
        <authorList>
            <consortium name="DOE Joint Genome Institute"/>
            <person name="Kuo A."/>
            <person name="Miyauchi S."/>
            <person name="Kiss E."/>
            <person name="Drula E."/>
            <person name="Kohler A."/>
            <person name="Sanchez-Garcia M."/>
            <person name="Andreopoulos B."/>
            <person name="Barry K.W."/>
            <person name="Bonito G."/>
            <person name="Buee M."/>
            <person name="Carver A."/>
            <person name="Chen C."/>
            <person name="Cichocki N."/>
            <person name="Clum A."/>
            <person name="Culley D."/>
            <person name="Crous P.W."/>
            <person name="Fauchery L."/>
            <person name="Girlanda M."/>
            <person name="Hayes R."/>
            <person name="Keri Z."/>
            <person name="LaButti K."/>
            <person name="Lipzen A."/>
            <person name="Lombard V."/>
            <person name="Magnuson J."/>
            <person name="Maillard F."/>
            <person name="Morin E."/>
            <person name="Murat C."/>
            <person name="Nolan M."/>
            <person name="Ohm R."/>
            <person name="Pangilinan J."/>
            <person name="Pereira M."/>
            <person name="Perotto S."/>
            <person name="Peter M."/>
            <person name="Riley R."/>
            <person name="Sitrit Y."/>
            <person name="Stielow B."/>
            <person name="Szollosi G."/>
            <person name="Zifcakova L."/>
            <person name="Stursova M."/>
            <person name="Spatafora J.W."/>
            <person name="Tedersoo L."/>
            <person name="Vaario L.-M."/>
            <person name="Yamada A."/>
            <person name="Yan M."/>
            <person name="Wang P."/>
            <person name="Xu J."/>
            <person name="Bruns T."/>
            <person name="Baldrian P."/>
            <person name="Vilgalys R."/>
            <person name="Henrissat B."/>
            <person name="Grigoriev I.V."/>
            <person name="Hibbett D."/>
            <person name="Nagy L.G."/>
            <person name="Martin F.M."/>
        </authorList>
    </citation>
    <scope>NUCLEOTIDE SEQUENCE</scope>
    <source>
        <strain evidence="1">BED1</strain>
    </source>
</reference>
<feature type="non-terminal residue" evidence="1">
    <location>
        <position position="95"/>
    </location>
</feature>
<reference evidence="1" key="2">
    <citation type="journal article" date="2020" name="Nat. Commun.">
        <title>Large-scale genome sequencing of mycorrhizal fungi provides insights into the early evolution of symbiotic traits.</title>
        <authorList>
            <person name="Miyauchi S."/>
            <person name="Kiss E."/>
            <person name="Kuo A."/>
            <person name="Drula E."/>
            <person name="Kohler A."/>
            <person name="Sanchez-Garcia M."/>
            <person name="Morin E."/>
            <person name="Andreopoulos B."/>
            <person name="Barry K.W."/>
            <person name="Bonito G."/>
            <person name="Buee M."/>
            <person name="Carver A."/>
            <person name="Chen C."/>
            <person name="Cichocki N."/>
            <person name="Clum A."/>
            <person name="Culley D."/>
            <person name="Crous P.W."/>
            <person name="Fauchery L."/>
            <person name="Girlanda M."/>
            <person name="Hayes R.D."/>
            <person name="Keri Z."/>
            <person name="LaButti K."/>
            <person name="Lipzen A."/>
            <person name="Lombard V."/>
            <person name="Magnuson J."/>
            <person name="Maillard F."/>
            <person name="Murat C."/>
            <person name="Nolan M."/>
            <person name="Ohm R.A."/>
            <person name="Pangilinan J."/>
            <person name="Pereira M.F."/>
            <person name="Perotto S."/>
            <person name="Peter M."/>
            <person name="Pfister S."/>
            <person name="Riley R."/>
            <person name="Sitrit Y."/>
            <person name="Stielow J.B."/>
            <person name="Szollosi G."/>
            <person name="Zifcakova L."/>
            <person name="Stursova M."/>
            <person name="Spatafora J.W."/>
            <person name="Tedersoo L."/>
            <person name="Vaario L.M."/>
            <person name="Yamada A."/>
            <person name="Yan M."/>
            <person name="Wang P."/>
            <person name="Xu J."/>
            <person name="Bruns T."/>
            <person name="Baldrian P."/>
            <person name="Vilgalys R."/>
            <person name="Dunand C."/>
            <person name="Henrissat B."/>
            <person name="Grigoriev I.V."/>
            <person name="Hibbett D."/>
            <person name="Nagy L.G."/>
            <person name="Martin F.M."/>
        </authorList>
    </citation>
    <scope>NUCLEOTIDE SEQUENCE</scope>
    <source>
        <strain evidence="1">BED1</strain>
    </source>
</reference>
<keyword evidence="2" id="KW-1185">Reference proteome</keyword>
<dbReference type="AlphaFoldDB" id="A0AAD4BSA3"/>